<reference evidence="3" key="2">
    <citation type="submission" date="2020-09" db="EMBL/GenBank/DDBJ databases">
        <authorList>
            <person name="Sun Q."/>
            <person name="Ohkuma M."/>
        </authorList>
    </citation>
    <scope>NUCLEOTIDE SEQUENCE</scope>
    <source>
        <strain evidence="3">JCM 19596</strain>
    </source>
</reference>
<dbReference type="SUPFAM" id="SSF53137">
    <property type="entry name" value="Translational machinery components"/>
    <property type="match status" value="1"/>
</dbReference>
<evidence type="ECO:0000313" key="4">
    <source>
        <dbReference type="Proteomes" id="UP000607197"/>
    </source>
</evidence>
<organism evidence="3 4">
    <name type="scientific">Halocalculus aciditolerans</name>
    <dbReference type="NCBI Taxonomy" id="1383812"/>
    <lineage>
        <taxon>Archaea</taxon>
        <taxon>Methanobacteriati</taxon>
        <taxon>Methanobacteriota</taxon>
        <taxon>Stenosarchaea group</taxon>
        <taxon>Halobacteria</taxon>
        <taxon>Halobacteriales</taxon>
        <taxon>Halobacteriaceae</taxon>
        <taxon>Halocalculus</taxon>
    </lineage>
</organism>
<sequence length="298" mass="33068">MLDRLLGRATLKDRIEELEEEVASLEGRLEGESERRREAVAARNEAEAEANRLEKRVEELEDRVARAESGEDVVDFRGEETLTGERVARIRERLASVECGREGAFSAYVAEGDDLPEAVREAFGERTPLVARAAPCLVYRDDAGLVAAALDPPVAPEPFTAWSDGFRVEREWLEPVGKYAFALVRTDTFALGVYDEGGRTSFEGFTSDVMGQHSKGGWSQARFERRRDEQVDAHLENVRAALDGVEDVDAVYVTGEKSLLAEFRDRADVTAPVDATGDPEDALGEAHADFWRVPLRLL</sequence>
<dbReference type="Pfam" id="PF18859">
    <property type="entry name" value="acVLRF1"/>
    <property type="match status" value="1"/>
</dbReference>
<protein>
    <recommendedName>
        <fullName evidence="2">Actinobacteria/chloroflexi VLRF1 release factor domain-containing protein</fullName>
    </recommendedName>
</protein>
<gene>
    <name evidence="3" type="ORF">GCM10009039_07210</name>
</gene>
<dbReference type="EMBL" id="BMPG01000001">
    <property type="protein sequence ID" value="GGL51503.1"/>
    <property type="molecule type" value="Genomic_DNA"/>
</dbReference>
<dbReference type="OrthoDB" id="124486at2157"/>
<name>A0A830F900_9EURY</name>
<dbReference type="RefSeq" id="WP_188975929.1">
    <property type="nucleotide sequence ID" value="NZ_BMPG01000001.1"/>
</dbReference>
<proteinExistence type="predicted"/>
<comment type="caution">
    <text evidence="3">The sequence shown here is derived from an EMBL/GenBank/DDBJ whole genome shotgun (WGS) entry which is preliminary data.</text>
</comment>
<dbReference type="Gene3D" id="1.10.287.1490">
    <property type="match status" value="1"/>
</dbReference>
<accession>A0A830F900</accession>
<feature type="domain" description="Actinobacteria/chloroflexi VLRF1 release factor" evidence="2">
    <location>
        <begin position="178"/>
        <end position="295"/>
    </location>
</feature>
<feature type="coiled-coil region" evidence="1">
    <location>
        <begin position="8"/>
        <end position="70"/>
    </location>
</feature>
<dbReference type="InterPro" id="IPR040783">
    <property type="entry name" value="VLRF1"/>
</dbReference>
<dbReference type="InterPro" id="IPR042226">
    <property type="entry name" value="eFR1_2_sf"/>
</dbReference>
<dbReference type="Proteomes" id="UP000607197">
    <property type="component" value="Unassembled WGS sequence"/>
</dbReference>
<evidence type="ECO:0000259" key="2">
    <source>
        <dbReference type="Pfam" id="PF18859"/>
    </source>
</evidence>
<evidence type="ECO:0000256" key="1">
    <source>
        <dbReference type="SAM" id="Coils"/>
    </source>
</evidence>
<evidence type="ECO:0000313" key="3">
    <source>
        <dbReference type="EMBL" id="GGL51503.1"/>
    </source>
</evidence>
<keyword evidence="1" id="KW-0175">Coiled coil</keyword>
<keyword evidence="4" id="KW-1185">Reference proteome</keyword>
<reference evidence="3" key="1">
    <citation type="journal article" date="2014" name="Int. J. Syst. Evol. Microbiol.">
        <title>Complete genome sequence of Corynebacterium casei LMG S-19264T (=DSM 44701T), isolated from a smear-ripened cheese.</title>
        <authorList>
            <consortium name="US DOE Joint Genome Institute (JGI-PGF)"/>
            <person name="Walter F."/>
            <person name="Albersmeier A."/>
            <person name="Kalinowski J."/>
            <person name="Ruckert C."/>
        </authorList>
    </citation>
    <scope>NUCLEOTIDE SEQUENCE</scope>
    <source>
        <strain evidence="3">JCM 19596</strain>
    </source>
</reference>
<dbReference type="AlphaFoldDB" id="A0A830F900"/>
<dbReference type="Gene3D" id="3.30.420.60">
    <property type="entry name" value="eRF1 domain 2"/>
    <property type="match status" value="1"/>
</dbReference>